<evidence type="ECO:0000313" key="2">
    <source>
        <dbReference type="EMBL" id="KAL2644431.1"/>
    </source>
</evidence>
<dbReference type="Proteomes" id="UP001605036">
    <property type="component" value="Unassembled WGS sequence"/>
</dbReference>
<dbReference type="AlphaFoldDB" id="A0ABD1Z9S6"/>
<feature type="compositionally biased region" description="Basic and acidic residues" evidence="1">
    <location>
        <begin position="13"/>
        <end position="23"/>
    </location>
</feature>
<accession>A0ABD1Z9S6</accession>
<comment type="caution">
    <text evidence="2">The sequence shown here is derived from an EMBL/GenBank/DDBJ whole genome shotgun (WGS) entry which is preliminary data.</text>
</comment>
<feature type="region of interest" description="Disordered" evidence="1">
    <location>
        <begin position="1"/>
        <end position="94"/>
    </location>
</feature>
<feature type="compositionally biased region" description="Basic and acidic residues" evidence="1">
    <location>
        <begin position="64"/>
        <end position="82"/>
    </location>
</feature>
<name>A0ABD1Z9S6_9MARC</name>
<keyword evidence="3" id="KW-1185">Reference proteome</keyword>
<gene>
    <name evidence="2" type="ORF">R1flu_012018</name>
</gene>
<proteinExistence type="predicted"/>
<organism evidence="2 3">
    <name type="scientific">Riccia fluitans</name>
    <dbReference type="NCBI Taxonomy" id="41844"/>
    <lineage>
        <taxon>Eukaryota</taxon>
        <taxon>Viridiplantae</taxon>
        <taxon>Streptophyta</taxon>
        <taxon>Embryophyta</taxon>
        <taxon>Marchantiophyta</taxon>
        <taxon>Marchantiopsida</taxon>
        <taxon>Marchantiidae</taxon>
        <taxon>Marchantiales</taxon>
        <taxon>Ricciaceae</taxon>
        <taxon>Riccia</taxon>
    </lineage>
</organism>
<protein>
    <submittedName>
        <fullName evidence="2">Uncharacterized protein</fullName>
    </submittedName>
</protein>
<reference evidence="2 3" key="1">
    <citation type="submission" date="2024-09" db="EMBL/GenBank/DDBJ databases">
        <title>Chromosome-scale assembly of Riccia fluitans.</title>
        <authorList>
            <person name="Paukszto L."/>
            <person name="Sawicki J."/>
            <person name="Karawczyk K."/>
            <person name="Piernik-Szablinska J."/>
            <person name="Szczecinska M."/>
            <person name="Mazdziarz M."/>
        </authorList>
    </citation>
    <scope>NUCLEOTIDE SEQUENCE [LARGE SCALE GENOMIC DNA]</scope>
    <source>
        <strain evidence="2">Rf_01</strain>
        <tissue evidence="2">Aerial parts of the thallus</tissue>
    </source>
</reference>
<evidence type="ECO:0000313" key="3">
    <source>
        <dbReference type="Proteomes" id="UP001605036"/>
    </source>
</evidence>
<sequence>MPSRRARSARLCEGSKRQEKDATLGEPTTRRQTNPDKARTPNRTTWNHTCRRAYVGQRSTCNSRPERGQTSKKTDRQRRDPKAVVPHGITAQSG</sequence>
<evidence type="ECO:0000256" key="1">
    <source>
        <dbReference type="SAM" id="MobiDB-lite"/>
    </source>
</evidence>
<dbReference type="EMBL" id="JBHFFA010000002">
    <property type="protein sequence ID" value="KAL2644431.1"/>
    <property type="molecule type" value="Genomic_DNA"/>
</dbReference>